<keyword evidence="4" id="KW-1185">Reference proteome</keyword>
<feature type="chain" id="PRO_5025503982" description="Copper amine oxidase-like N-terminal domain-containing protein" evidence="1">
    <location>
        <begin position="28"/>
        <end position="474"/>
    </location>
</feature>
<evidence type="ECO:0000259" key="2">
    <source>
        <dbReference type="Pfam" id="PF07833"/>
    </source>
</evidence>
<sequence length="474" mass="49502">MKKKILKLVLATSVLTAVVSVATVSAAAVTTKAPAFTKTALNFNGKNADLRTVEVNKVKLVALRDLVDVLGASLESDNGTITLQLQNTLELKEKVSAYTVNGATMAYTAAPVNVGGTLFVELDTTVDGLGGSVDTASGATTYRSFKLLEGDFSTPYWISGNKIIAVKDGDTKSIYKVNPTDMSYELYSDNEDALSLIVSPDGNYGVYTNTDAQIKLITLNPGITGTLSVDKSLKTDFTWSADSKKIYFAQGDNQEKISYIDVATGAIKTVLEDKINYKSDLHLSADGTKLLYNLNLLGTSPSTFKAASGPEDLAASEDTLALDFNVAGSQLFMLDLVTAGAKPVKLTDGKANTYDSTVLNDGSAVYVNVDPADDASKGSLKLVSAAGVIKDLVADLDVTSSVATASGSFIITGLNAAGKTVVATVTADGKKTDVVTSDADVVDISSSTDGATIFATIDGKLAVINNGTITYLTK</sequence>
<organism evidence="3 4">
    <name type="scientific">Paenibacillus psychroresistens</name>
    <dbReference type="NCBI Taxonomy" id="1778678"/>
    <lineage>
        <taxon>Bacteria</taxon>
        <taxon>Bacillati</taxon>
        <taxon>Bacillota</taxon>
        <taxon>Bacilli</taxon>
        <taxon>Bacillales</taxon>
        <taxon>Paenibacillaceae</taxon>
        <taxon>Paenibacillus</taxon>
    </lineage>
</organism>
<evidence type="ECO:0000256" key="1">
    <source>
        <dbReference type="SAM" id="SignalP"/>
    </source>
</evidence>
<keyword evidence="1" id="KW-0732">Signal</keyword>
<protein>
    <recommendedName>
        <fullName evidence="2">Copper amine oxidase-like N-terminal domain-containing protein</fullName>
    </recommendedName>
</protein>
<dbReference type="InterPro" id="IPR012854">
    <property type="entry name" value="Cu_amine_oxidase-like_N"/>
</dbReference>
<feature type="signal peptide" evidence="1">
    <location>
        <begin position="1"/>
        <end position="27"/>
    </location>
</feature>
<evidence type="ECO:0000313" key="4">
    <source>
        <dbReference type="Proteomes" id="UP000426246"/>
    </source>
</evidence>
<accession>A0A6B8RUV8</accession>
<reference evidence="4" key="1">
    <citation type="submission" date="2018-11" db="EMBL/GenBank/DDBJ databases">
        <title>Complete genome sequence of Paenibacillus sp. ML311-T8.</title>
        <authorList>
            <person name="Nam Y.-D."/>
            <person name="Kang J."/>
            <person name="Chung W.-H."/>
            <person name="Park Y.S."/>
        </authorList>
    </citation>
    <scope>NUCLEOTIDE SEQUENCE [LARGE SCALE GENOMIC DNA]</scope>
    <source>
        <strain evidence="4">ML311-T8</strain>
    </source>
</reference>
<dbReference type="AlphaFoldDB" id="A0A6B8RUV8"/>
<dbReference type="Proteomes" id="UP000426246">
    <property type="component" value="Chromosome"/>
</dbReference>
<proteinExistence type="predicted"/>
<dbReference type="Pfam" id="PF07833">
    <property type="entry name" value="Cu_amine_oxidN1"/>
    <property type="match status" value="1"/>
</dbReference>
<dbReference type="SUPFAM" id="SSF82171">
    <property type="entry name" value="DPP6 N-terminal domain-like"/>
    <property type="match status" value="1"/>
</dbReference>
<dbReference type="EMBL" id="CP034235">
    <property type="protein sequence ID" value="QGQ99534.1"/>
    <property type="molecule type" value="Genomic_DNA"/>
</dbReference>
<dbReference type="Gene3D" id="2.120.10.30">
    <property type="entry name" value="TolB, C-terminal domain"/>
    <property type="match status" value="1"/>
</dbReference>
<evidence type="ECO:0000313" key="3">
    <source>
        <dbReference type="EMBL" id="QGQ99534.1"/>
    </source>
</evidence>
<dbReference type="RefSeq" id="WP_155704700.1">
    <property type="nucleotide sequence ID" value="NZ_CP034235.1"/>
</dbReference>
<name>A0A6B8RUV8_9BACL</name>
<dbReference type="KEGG" id="ppsc:EHS13_34085"/>
<dbReference type="OrthoDB" id="2768010at2"/>
<feature type="domain" description="Copper amine oxidase-like N-terminal" evidence="2">
    <location>
        <begin position="44"/>
        <end position="139"/>
    </location>
</feature>
<dbReference type="InterPro" id="IPR011042">
    <property type="entry name" value="6-blade_b-propeller_TolB-like"/>
</dbReference>
<gene>
    <name evidence="3" type="ORF">EHS13_34085</name>
</gene>